<accession>I7J5D8</accession>
<reference evidence="2 3" key="3">
    <citation type="journal article" date="2016" name="Sci. Rep.">
        <title>Genome-wide diversity and gene expression profiling of Babesia microti isolates identify polymorphic genes that mediate host-pathogen interactions.</title>
        <authorList>
            <person name="Silva J.C."/>
            <person name="Cornillot E."/>
            <person name="McCracken C."/>
            <person name="Usmani-Brown S."/>
            <person name="Dwivedi A."/>
            <person name="Ifeonu O.O."/>
            <person name="Crabtree J."/>
            <person name="Gotia H.T."/>
            <person name="Virji A.Z."/>
            <person name="Reynes C."/>
            <person name="Colinge J."/>
            <person name="Kumar V."/>
            <person name="Lawres L."/>
            <person name="Pazzi J.E."/>
            <person name="Pablo J.V."/>
            <person name="Hung C."/>
            <person name="Brancato J."/>
            <person name="Kumari P."/>
            <person name="Orvis J."/>
            <person name="Tretina K."/>
            <person name="Chibucos M."/>
            <person name="Ott S."/>
            <person name="Sadzewicz L."/>
            <person name="Sengamalay N."/>
            <person name="Shetty A.C."/>
            <person name="Su Q."/>
            <person name="Tallon L."/>
            <person name="Fraser C.M."/>
            <person name="Frutos R."/>
            <person name="Molina D.M."/>
            <person name="Krause P.J."/>
            <person name="Ben Mamoun C."/>
        </authorList>
    </citation>
    <scope>NUCLEOTIDE SEQUENCE [LARGE SCALE GENOMIC DNA]</scope>
    <source>
        <strain evidence="2 3">RI</strain>
    </source>
</reference>
<dbReference type="GeneID" id="24423396"/>
<keyword evidence="3" id="KW-1185">Reference proteome</keyword>
<evidence type="ECO:0000313" key="3">
    <source>
        <dbReference type="Proteomes" id="UP000002899"/>
    </source>
</evidence>
<evidence type="ECO:0000313" key="2">
    <source>
        <dbReference type="EMBL" id="CCF72782.1"/>
    </source>
</evidence>
<reference evidence="2 3" key="2">
    <citation type="journal article" date="2013" name="PLoS ONE">
        <title>Whole genome mapping and re-organization of the nuclear and mitochondrial genomes of Babesia microti isolates.</title>
        <authorList>
            <person name="Cornillot E."/>
            <person name="Dassouli A."/>
            <person name="Garg A."/>
            <person name="Pachikara N."/>
            <person name="Randazzo S."/>
            <person name="Depoix D."/>
            <person name="Carcy B."/>
            <person name="Delbecq S."/>
            <person name="Frutos R."/>
            <person name="Silva J.C."/>
            <person name="Sutton R."/>
            <person name="Krause P.J."/>
            <person name="Mamoun C.B."/>
        </authorList>
    </citation>
    <scope>NUCLEOTIDE SEQUENCE [LARGE SCALE GENOMIC DNA]</scope>
    <source>
        <strain evidence="2 3">RI</strain>
    </source>
</reference>
<reference evidence="2 3" key="1">
    <citation type="journal article" date="2012" name="Nucleic Acids Res.">
        <title>Sequencing of the smallest Apicomplexan genome from the human pathogen Babesia microti.</title>
        <authorList>
            <person name="Cornillot E."/>
            <person name="Hadj-Kaddour K."/>
            <person name="Dassouli A."/>
            <person name="Noel B."/>
            <person name="Ranwez V."/>
            <person name="Vacherie B."/>
            <person name="Augagneur Y."/>
            <person name="Bres V."/>
            <person name="Duclos A."/>
            <person name="Randazzo S."/>
            <person name="Carcy B."/>
            <person name="Debierre-Grockiego F."/>
            <person name="Delbecq S."/>
            <person name="Moubri-Menage K."/>
            <person name="Shams-Eldin H."/>
            <person name="Usmani-Brown S."/>
            <person name="Bringaud F."/>
            <person name="Wincker P."/>
            <person name="Vivares C.P."/>
            <person name="Schwarz R.T."/>
            <person name="Schetters T.P."/>
            <person name="Krause P.J."/>
            <person name="Gorenflot A."/>
            <person name="Berry V."/>
            <person name="Barbe V."/>
            <person name="Ben Mamoun C."/>
        </authorList>
    </citation>
    <scope>NUCLEOTIDE SEQUENCE [LARGE SCALE GENOMIC DNA]</scope>
    <source>
        <strain evidence="2 3">RI</strain>
    </source>
</reference>
<organism evidence="2 3">
    <name type="scientific">Babesia microti (strain RI)</name>
    <dbReference type="NCBI Taxonomy" id="1133968"/>
    <lineage>
        <taxon>Eukaryota</taxon>
        <taxon>Sar</taxon>
        <taxon>Alveolata</taxon>
        <taxon>Apicomplexa</taxon>
        <taxon>Aconoidasida</taxon>
        <taxon>Piroplasmida</taxon>
        <taxon>Babesiidae</taxon>
        <taxon>Babesia</taxon>
    </lineage>
</organism>
<dbReference type="VEuPathDB" id="PiroplasmaDB:BMR1_01G01630"/>
<feature type="region of interest" description="Disordered" evidence="1">
    <location>
        <begin position="142"/>
        <end position="245"/>
    </location>
</feature>
<feature type="compositionally biased region" description="Polar residues" evidence="1">
    <location>
        <begin position="181"/>
        <end position="194"/>
    </location>
</feature>
<feature type="compositionally biased region" description="Basic and acidic residues" evidence="1">
    <location>
        <begin position="195"/>
        <end position="214"/>
    </location>
</feature>
<dbReference type="Proteomes" id="UP000002899">
    <property type="component" value="Chromosome I"/>
</dbReference>
<evidence type="ECO:0000256" key="1">
    <source>
        <dbReference type="SAM" id="MobiDB-lite"/>
    </source>
</evidence>
<dbReference type="KEGG" id="bmic:BMR1_01G01630"/>
<evidence type="ECO:0008006" key="4">
    <source>
        <dbReference type="Google" id="ProtNLM"/>
    </source>
</evidence>
<dbReference type="RefSeq" id="XP_012647391.1">
    <property type="nucleotide sequence ID" value="XM_012791937.1"/>
</dbReference>
<protein>
    <recommendedName>
        <fullName evidence="4">RecQ mediated genome instability protein 1 N-terminal domain-containing protein</fullName>
    </recommendedName>
</protein>
<sequence length="245" mass="27662">MIKTDAYKPFLDLDIRNNGPVNIHNNYTFLQINRVIDCLRERGDMRSYSKDDKCLALMHLNDGSKDLMLLVLDSDGSIMNLDPGSKLLMNLSDLKTARGVYICSKSQLKHLGGIVYELKQANDIAKEAYLLRKMCLYNKNKSEDGPPKFKPLQLYPSQSHNTTDLPKSNISAKPHSDNAKKNMSSTNRSATRPTKISDSRIAKNDNTHGRDKNKPRNKLTTKQNTNNYANTNTENNTTKSGVKKK</sequence>
<gene>
    <name evidence="2" type="ORF">BMR1_01G01630</name>
</gene>
<feature type="compositionally biased region" description="Low complexity" evidence="1">
    <location>
        <begin position="220"/>
        <end position="238"/>
    </location>
</feature>
<feature type="compositionally biased region" description="Polar residues" evidence="1">
    <location>
        <begin position="155"/>
        <end position="171"/>
    </location>
</feature>
<dbReference type="AlphaFoldDB" id="I7J5D8"/>
<dbReference type="EMBL" id="FO082871">
    <property type="protein sequence ID" value="CCF72782.1"/>
    <property type="molecule type" value="Genomic_DNA"/>
</dbReference>
<name>I7J5D8_BABMR</name>
<proteinExistence type="predicted"/>